<dbReference type="Proteomes" id="UP000076502">
    <property type="component" value="Unassembled WGS sequence"/>
</dbReference>
<evidence type="ECO:0000313" key="1">
    <source>
        <dbReference type="EMBL" id="KZC03873.1"/>
    </source>
</evidence>
<keyword evidence="2" id="KW-1185">Reference proteome</keyword>
<evidence type="ECO:0000313" key="2">
    <source>
        <dbReference type="Proteomes" id="UP000076502"/>
    </source>
</evidence>
<protein>
    <submittedName>
        <fullName evidence="1">Uncharacterized protein</fullName>
    </submittedName>
</protein>
<gene>
    <name evidence="1" type="ORF">WN55_00052</name>
</gene>
<dbReference type="EMBL" id="KQ434772">
    <property type="protein sequence ID" value="KZC03873.1"/>
    <property type="molecule type" value="Genomic_DNA"/>
</dbReference>
<sequence>MANKHPTAHTTKLRVLMQQRRTGTALLEAKGAHRMDKYQEDGCGRDKRS</sequence>
<name>A0A154NWA6_DUFNO</name>
<reference evidence="1 2" key="1">
    <citation type="submission" date="2015-07" db="EMBL/GenBank/DDBJ databases">
        <title>The genome of Dufourea novaeangliae.</title>
        <authorList>
            <person name="Pan H."/>
            <person name="Kapheim K."/>
        </authorList>
    </citation>
    <scope>NUCLEOTIDE SEQUENCE [LARGE SCALE GENOMIC DNA]</scope>
    <source>
        <strain evidence="1">0120121106</strain>
        <tissue evidence="1">Whole body</tissue>
    </source>
</reference>
<proteinExistence type="predicted"/>
<dbReference type="AlphaFoldDB" id="A0A154NWA6"/>
<organism evidence="1 2">
    <name type="scientific">Dufourea novaeangliae</name>
    <name type="common">Sweat bee</name>
    <dbReference type="NCBI Taxonomy" id="178035"/>
    <lineage>
        <taxon>Eukaryota</taxon>
        <taxon>Metazoa</taxon>
        <taxon>Ecdysozoa</taxon>
        <taxon>Arthropoda</taxon>
        <taxon>Hexapoda</taxon>
        <taxon>Insecta</taxon>
        <taxon>Pterygota</taxon>
        <taxon>Neoptera</taxon>
        <taxon>Endopterygota</taxon>
        <taxon>Hymenoptera</taxon>
        <taxon>Apocrita</taxon>
        <taxon>Aculeata</taxon>
        <taxon>Apoidea</taxon>
        <taxon>Anthophila</taxon>
        <taxon>Halictidae</taxon>
        <taxon>Rophitinae</taxon>
        <taxon>Dufourea</taxon>
    </lineage>
</organism>
<accession>A0A154NWA6</accession>